<name>A0A1A9ZMJ0_GLOPL</name>
<feature type="transmembrane region" description="Helical" evidence="1">
    <location>
        <begin position="12"/>
        <end position="33"/>
    </location>
</feature>
<keyword evidence="3" id="KW-1185">Reference proteome</keyword>
<sequence length="104" mass="11904">GKYKGEEKGKKLYFYNKLSCPRVGILFVTGIIYSKKKEYVTREQKNCEHLLLAAQIKPIISGARCDFSEHNALKTSPSDKVMGEKMLYMFNNGLDRLPKQPSDQ</sequence>
<evidence type="ECO:0000256" key="1">
    <source>
        <dbReference type="SAM" id="Phobius"/>
    </source>
</evidence>
<evidence type="ECO:0000313" key="2">
    <source>
        <dbReference type="EnsemblMetazoa" id="GPAI019283-PA"/>
    </source>
</evidence>
<reference evidence="2" key="2">
    <citation type="submission" date="2020-05" db="UniProtKB">
        <authorList>
            <consortium name="EnsemblMetazoa"/>
        </authorList>
    </citation>
    <scope>IDENTIFICATION</scope>
    <source>
        <strain evidence="2">IAEA</strain>
    </source>
</reference>
<keyword evidence="1" id="KW-0812">Transmembrane</keyword>
<dbReference type="EnsemblMetazoa" id="GPAI019283-RA">
    <property type="protein sequence ID" value="GPAI019283-PA"/>
    <property type="gene ID" value="GPAI019283"/>
</dbReference>
<organism evidence="2 3">
    <name type="scientific">Glossina pallidipes</name>
    <name type="common">Tsetse fly</name>
    <dbReference type="NCBI Taxonomy" id="7398"/>
    <lineage>
        <taxon>Eukaryota</taxon>
        <taxon>Metazoa</taxon>
        <taxon>Ecdysozoa</taxon>
        <taxon>Arthropoda</taxon>
        <taxon>Hexapoda</taxon>
        <taxon>Insecta</taxon>
        <taxon>Pterygota</taxon>
        <taxon>Neoptera</taxon>
        <taxon>Endopterygota</taxon>
        <taxon>Diptera</taxon>
        <taxon>Brachycera</taxon>
        <taxon>Muscomorpha</taxon>
        <taxon>Hippoboscoidea</taxon>
        <taxon>Glossinidae</taxon>
        <taxon>Glossina</taxon>
    </lineage>
</organism>
<keyword evidence="1" id="KW-1133">Transmembrane helix</keyword>
<accession>A0A1A9ZMJ0</accession>
<dbReference type="VEuPathDB" id="VectorBase:GPAI019283"/>
<dbReference type="AlphaFoldDB" id="A0A1A9ZMJ0"/>
<protein>
    <submittedName>
        <fullName evidence="2">Uncharacterized protein</fullName>
    </submittedName>
</protein>
<evidence type="ECO:0000313" key="3">
    <source>
        <dbReference type="Proteomes" id="UP000092445"/>
    </source>
</evidence>
<keyword evidence="1" id="KW-0472">Membrane</keyword>
<proteinExistence type="predicted"/>
<reference evidence="3" key="1">
    <citation type="submission" date="2014-03" db="EMBL/GenBank/DDBJ databases">
        <authorList>
            <person name="Aksoy S."/>
            <person name="Warren W."/>
            <person name="Wilson R.K."/>
        </authorList>
    </citation>
    <scope>NUCLEOTIDE SEQUENCE [LARGE SCALE GENOMIC DNA]</scope>
    <source>
        <strain evidence="3">IAEA</strain>
    </source>
</reference>
<dbReference type="Proteomes" id="UP000092445">
    <property type="component" value="Unassembled WGS sequence"/>
</dbReference>